<keyword evidence="12" id="KW-0464">Manganese</keyword>
<accession>A0A9D9DNN8</accession>
<dbReference type="PIRSF" id="PIRSF039102">
    <property type="entry name" value="Ddl/VanB"/>
    <property type="match status" value="1"/>
</dbReference>
<feature type="active site" evidence="11">
    <location>
        <position position="290"/>
    </location>
</feature>
<comment type="caution">
    <text evidence="15">The sequence shown here is derived from an EMBL/GenBank/DDBJ whole genome shotgun (WGS) entry which is preliminary data.</text>
</comment>
<comment type="pathway">
    <text evidence="10">Cell wall biogenesis; peptidoglycan biosynthesis.</text>
</comment>
<evidence type="ECO:0000256" key="3">
    <source>
        <dbReference type="ARBA" id="ARBA00022490"/>
    </source>
</evidence>
<keyword evidence="8 10" id="KW-0573">Peptidoglycan synthesis</keyword>
<reference evidence="15" key="1">
    <citation type="submission" date="2020-10" db="EMBL/GenBank/DDBJ databases">
        <authorList>
            <person name="Gilroy R."/>
        </authorList>
    </citation>
    <scope>NUCLEOTIDE SEQUENCE</scope>
    <source>
        <strain evidence="15">10192</strain>
    </source>
</reference>
<keyword evidence="3 10" id="KW-0963">Cytoplasm</keyword>
<keyword evidence="7 10" id="KW-0133">Cell shape</keyword>
<evidence type="ECO:0000259" key="14">
    <source>
        <dbReference type="PROSITE" id="PS50975"/>
    </source>
</evidence>
<evidence type="ECO:0000256" key="9">
    <source>
        <dbReference type="ARBA" id="ARBA00023316"/>
    </source>
</evidence>
<feature type="active site" evidence="11">
    <location>
        <position position="25"/>
    </location>
</feature>
<evidence type="ECO:0000256" key="11">
    <source>
        <dbReference type="PIRSR" id="PIRSR039102-1"/>
    </source>
</evidence>
<dbReference type="Pfam" id="PF01820">
    <property type="entry name" value="Dala_Dala_lig_N"/>
    <property type="match status" value="1"/>
</dbReference>
<dbReference type="Gene3D" id="3.30.1490.20">
    <property type="entry name" value="ATP-grasp fold, A domain"/>
    <property type="match status" value="1"/>
</dbReference>
<evidence type="ECO:0000256" key="13">
    <source>
        <dbReference type="PROSITE-ProRule" id="PRU00409"/>
    </source>
</evidence>
<evidence type="ECO:0000313" key="16">
    <source>
        <dbReference type="Proteomes" id="UP000823632"/>
    </source>
</evidence>
<dbReference type="Pfam" id="PF07478">
    <property type="entry name" value="Dala_Dala_lig_C"/>
    <property type="match status" value="1"/>
</dbReference>
<feature type="binding site" evidence="12">
    <location>
        <position position="279"/>
    </location>
    <ligand>
        <name>Mg(2+)</name>
        <dbReference type="ChEBI" id="CHEBI:18420"/>
        <label>1</label>
    </ligand>
</feature>
<feature type="binding site" evidence="12">
    <location>
        <position position="279"/>
    </location>
    <ligand>
        <name>Mg(2+)</name>
        <dbReference type="ChEBI" id="CHEBI:18420"/>
        <label>2</label>
    </ligand>
</feature>
<dbReference type="PROSITE" id="PS00843">
    <property type="entry name" value="DALA_DALA_LIGASE_1"/>
    <property type="match status" value="1"/>
</dbReference>
<evidence type="ECO:0000256" key="1">
    <source>
        <dbReference type="ARBA" id="ARBA00004496"/>
    </source>
</evidence>
<dbReference type="NCBIfam" id="NF002378">
    <property type="entry name" value="PRK01372.1"/>
    <property type="match status" value="1"/>
</dbReference>
<dbReference type="GO" id="GO:0009252">
    <property type="term" value="P:peptidoglycan biosynthetic process"/>
    <property type="evidence" value="ECO:0007669"/>
    <property type="project" value="UniProtKB-UniRule"/>
</dbReference>
<dbReference type="EMBL" id="JADIND010000114">
    <property type="protein sequence ID" value="MBO8430833.1"/>
    <property type="molecule type" value="Genomic_DNA"/>
</dbReference>
<dbReference type="InterPro" id="IPR011761">
    <property type="entry name" value="ATP-grasp"/>
</dbReference>
<organism evidence="15 16">
    <name type="scientific">Candidatus Scatousia excrementipullorum</name>
    <dbReference type="NCBI Taxonomy" id="2840936"/>
    <lineage>
        <taxon>Bacteria</taxon>
        <taxon>Candidatus Scatousia</taxon>
    </lineage>
</organism>
<dbReference type="InterPro" id="IPR011127">
    <property type="entry name" value="Dala_Dala_lig_N"/>
</dbReference>
<gene>
    <name evidence="10" type="primary">ddl</name>
    <name evidence="15" type="ORF">IAC76_05550</name>
</gene>
<evidence type="ECO:0000313" key="15">
    <source>
        <dbReference type="EMBL" id="MBO8430833.1"/>
    </source>
</evidence>
<comment type="function">
    <text evidence="10">Cell wall formation.</text>
</comment>
<keyword evidence="12" id="KW-0479">Metal-binding</keyword>
<dbReference type="Gene3D" id="3.30.470.20">
    <property type="entry name" value="ATP-grasp fold, B domain"/>
    <property type="match status" value="1"/>
</dbReference>
<dbReference type="NCBIfam" id="TIGR01205">
    <property type="entry name" value="D_ala_D_alaTIGR"/>
    <property type="match status" value="1"/>
</dbReference>
<dbReference type="HAMAP" id="MF_00047">
    <property type="entry name" value="Dala_Dala_lig"/>
    <property type="match status" value="1"/>
</dbReference>
<sequence>MQEIKNDKIDKNAKIAVLCGGMSSEAEISMRSGKGCYEALKRLGFKNAEMVVVDKNISENLQKGNYDYAFNALHGKYGEDGCVQGILEILRIPYTGCGVMASSLCMNKEFTKRILSTCPDIPMAKSAFVRKGDDVMEKTKDLTYPLFTKPVCEGSSFGMTKVDRKEDLKAAYEEAVKYNDDVLVEEFIDGFFVTVGVLEDNDGKPFATEILEIRPKNEWYDYEAKYTNGMSEFIVPANLSKEVTAHVKEVAVKAFETAGCRGVSRIDFMMKDDIPYLLEINTSPGMTSTSDLPAQSAVMGIDYDHLVLAILNSAGLNK</sequence>
<keyword evidence="4 10" id="KW-0436">Ligase</keyword>
<dbReference type="SUPFAM" id="SSF52440">
    <property type="entry name" value="PreATP-grasp domain"/>
    <property type="match status" value="1"/>
</dbReference>
<evidence type="ECO:0000256" key="4">
    <source>
        <dbReference type="ARBA" id="ARBA00022598"/>
    </source>
</evidence>
<evidence type="ECO:0000256" key="6">
    <source>
        <dbReference type="ARBA" id="ARBA00022840"/>
    </source>
</evidence>
<reference evidence="15" key="2">
    <citation type="journal article" date="2021" name="PeerJ">
        <title>Extensive microbial diversity within the chicken gut microbiome revealed by metagenomics and culture.</title>
        <authorList>
            <person name="Gilroy R."/>
            <person name="Ravi A."/>
            <person name="Getino M."/>
            <person name="Pursley I."/>
            <person name="Horton D.L."/>
            <person name="Alikhan N.F."/>
            <person name="Baker D."/>
            <person name="Gharbi K."/>
            <person name="Hall N."/>
            <person name="Watson M."/>
            <person name="Adriaenssens E.M."/>
            <person name="Foster-Nyarko E."/>
            <person name="Jarju S."/>
            <person name="Secka A."/>
            <person name="Antonio M."/>
            <person name="Oren A."/>
            <person name="Chaudhuri R.R."/>
            <person name="La Ragione R."/>
            <person name="Hildebrand F."/>
            <person name="Pallen M.J."/>
        </authorList>
    </citation>
    <scope>NUCLEOTIDE SEQUENCE</scope>
    <source>
        <strain evidence="15">10192</strain>
    </source>
</reference>
<evidence type="ECO:0000256" key="8">
    <source>
        <dbReference type="ARBA" id="ARBA00022984"/>
    </source>
</evidence>
<dbReference type="InterPro" id="IPR000291">
    <property type="entry name" value="D-Ala_lig_Van_CS"/>
</dbReference>
<evidence type="ECO:0000256" key="5">
    <source>
        <dbReference type="ARBA" id="ARBA00022741"/>
    </source>
</evidence>
<dbReference type="AlphaFoldDB" id="A0A9D9DNN8"/>
<name>A0A9D9DNN8_9BACT</name>
<comment type="subcellular location">
    <subcellularLocation>
        <location evidence="1 10">Cytoplasm</location>
    </subcellularLocation>
</comment>
<comment type="similarity">
    <text evidence="2 10">Belongs to the D-alanine--D-alanine ligase family.</text>
</comment>
<evidence type="ECO:0000256" key="2">
    <source>
        <dbReference type="ARBA" id="ARBA00010871"/>
    </source>
</evidence>
<comment type="catalytic activity">
    <reaction evidence="10">
        <text>2 D-alanine + ATP = D-alanyl-D-alanine + ADP + phosphate + H(+)</text>
        <dbReference type="Rhea" id="RHEA:11224"/>
        <dbReference type="ChEBI" id="CHEBI:15378"/>
        <dbReference type="ChEBI" id="CHEBI:30616"/>
        <dbReference type="ChEBI" id="CHEBI:43474"/>
        <dbReference type="ChEBI" id="CHEBI:57416"/>
        <dbReference type="ChEBI" id="CHEBI:57822"/>
        <dbReference type="ChEBI" id="CHEBI:456216"/>
        <dbReference type="EC" id="6.3.2.4"/>
    </reaction>
</comment>
<feature type="binding site" evidence="12">
    <location>
        <position position="281"/>
    </location>
    <ligand>
        <name>Mg(2+)</name>
        <dbReference type="ChEBI" id="CHEBI:18420"/>
        <label>2</label>
    </ligand>
</feature>
<dbReference type="PROSITE" id="PS00844">
    <property type="entry name" value="DALA_DALA_LIGASE_2"/>
    <property type="match status" value="1"/>
</dbReference>
<keyword evidence="5 13" id="KW-0547">Nucleotide-binding</keyword>
<dbReference type="GO" id="GO:0008360">
    <property type="term" value="P:regulation of cell shape"/>
    <property type="evidence" value="ECO:0007669"/>
    <property type="project" value="UniProtKB-KW"/>
</dbReference>
<dbReference type="InterPro" id="IPR016185">
    <property type="entry name" value="PreATP-grasp_dom_sf"/>
</dbReference>
<dbReference type="PANTHER" id="PTHR23132:SF23">
    <property type="entry name" value="D-ALANINE--D-ALANINE LIGASE B"/>
    <property type="match status" value="1"/>
</dbReference>
<dbReference type="GO" id="GO:0005737">
    <property type="term" value="C:cytoplasm"/>
    <property type="evidence" value="ECO:0007669"/>
    <property type="project" value="UniProtKB-SubCell"/>
</dbReference>
<dbReference type="SUPFAM" id="SSF56059">
    <property type="entry name" value="Glutathione synthetase ATP-binding domain-like"/>
    <property type="match status" value="1"/>
</dbReference>
<dbReference type="Gene3D" id="3.40.50.20">
    <property type="match status" value="1"/>
</dbReference>
<dbReference type="GO" id="GO:0071555">
    <property type="term" value="P:cell wall organization"/>
    <property type="evidence" value="ECO:0007669"/>
    <property type="project" value="UniProtKB-KW"/>
</dbReference>
<keyword evidence="6 13" id="KW-0067">ATP-binding</keyword>
<evidence type="ECO:0000256" key="12">
    <source>
        <dbReference type="PIRSR" id="PIRSR039102-3"/>
    </source>
</evidence>
<keyword evidence="12" id="KW-0460">Magnesium</keyword>
<dbReference type="GO" id="GO:0046872">
    <property type="term" value="F:metal ion binding"/>
    <property type="evidence" value="ECO:0007669"/>
    <property type="project" value="UniProtKB-KW"/>
</dbReference>
<comment type="cofactor">
    <cofactor evidence="12">
        <name>Mg(2+)</name>
        <dbReference type="ChEBI" id="CHEBI:18420"/>
    </cofactor>
    <cofactor evidence="12">
        <name>Mn(2+)</name>
        <dbReference type="ChEBI" id="CHEBI:29035"/>
    </cofactor>
    <text evidence="12">Binds 2 magnesium or manganese ions per subunit.</text>
</comment>
<keyword evidence="9 10" id="KW-0961">Cell wall biogenesis/degradation</keyword>
<dbReference type="InterPro" id="IPR011095">
    <property type="entry name" value="Dala_Dala_lig_C"/>
</dbReference>
<dbReference type="GO" id="GO:0005524">
    <property type="term" value="F:ATP binding"/>
    <property type="evidence" value="ECO:0007669"/>
    <property type="project" value="UniProtKB-UniRule"/>
</dbReference>
<protein>
    <recommendedName>
        <fullName evidence="10">D-alanine--D-alanine ligase</fullName>
        <ecNumber evidence="10">6.3.2.4</ecNumber>
    </recommendedName>
    <alternativeName>
        <fullName evidence="10">D-Ala-D-Ala ligase</fullName>
    </alternativeName>
    <alternativeName>
        <fullName evidence="10">D-alanylalanine synthetase</fullName>
    </alternativeName>
</protein>
<dbReference type="Proteomes" id="UP000823632">
    <property type="component" value="Unassembled WGS sequence"/>
</dbReference>
<dbReference type="PROSITE" id="PS50975">
    <property type="entry name" value="ATP_GRASP"/>
    <property type="match status" value="1"/>
</dbReference>
<feature type="active site" evidence="11">
    <location>
        <position position="155"/>
    </location>
</feature>
<dbReference type="InterPro" id="IPR013815">
    <property type="entry name" value="ATP_grasp_subdomain_1"/>
</dbReference>
<feature type="binding site" evidence="12">
    <location>
        <position position="267"/>
    </location>
    <ligand>
        <name>Mg(2+)</name>
        <dbReference type="ChEBI" id="CHEBI:18420"/>
        <label>1</label>
    </ligand>
</feature>
<dbReference type="EC" id="6.3.2.4" evidence="10"/>
<evidence type="ECO:0000256" key="7">
    <source>
        <dbReference type="ARBA" id="ARBA00022960"/>
    </source>
</evidence>
<dbReference type="InterPro" id="IPR005905">
    <property type="entry name" value="D_ala_D_ala"/>
</dbReference>
<dbReference type="PANTHER" id="PTHR23132">
    <property type="entry name" value="D-ALANINE--D-ALANINE LIGASE"/>
    <property type="match status" value="1"/>
</dbReference>
<proteinExistence type="inferred from homology"/>
<evidence type="ECO:0000256" key="10">
    <source>
        <dbReference type="HAMAP-Rule" id="MF_00047"/>
    </source>
</evidence>
<feature type="domain" description="ATP-grasp" evidence="14">
    <location>
        <begin position="113"/>
        <end position="312"/>
    </location>
</feature>
<dbReference type="GO" id="GO:0008716">
    <property type="term" value="F:D-alanine-D-alanine ligase activity"/>
    <property type="evidence" value="ECO:0007669"/>
    <property type="project" value="UniProtKB-UniRule"/>
</dbReference>